<dbReference type="Proteomes" id="UP000698335">
    <property type="component" value="Unassembled WGS sequence"/>
</dbReference>
<dbReference type="EC" id="2.6.1.-" evidence="1"/>
<comment type="cofactor">
    <cofactor evidence="1">
        <name>pyridoxal 5'-phosphate</name>
        <dbReference type="ChEBI" id="CHEBI:597326"/>
    </cofactor>
</comment>
<proteinExistence type="inferred from homology"/>
<sequence length="392" mass="42341">MGINQKNLNYGQAKSAIREIAGFAARRRAEIGADNVFDFSIGNPSVPAPSAVRASIEHALTLPPQAVHSYTAAIGTPATREAVAASLCRRFGEGTATASDVIMTCGAAASVSMALQAVVNPGDEVIVIAPYFPEYKVWIEHAGAVCVEVLADEKTFQIDAERLSAAITSRTKAVIVNSPNNPVGAVYARETLTALADVLHVRGTELGEHIYLISDEPYREIVYGDVEVPWIPEVYDRTIVCYSYSKSLSLPGERIGWVLIPPTNPEHDDLYAASAGAARALGFVCAPSLFQLVLIDCVDEPADIEAYAKNRDVLTRGLSDLGYEYIQPDGAFYLWVKAPGGDAQEFCTRARAYELLPVPSDSFGCPGWLRVSYCVPYDICVNSLDAWKKVVS</sequence>
<keyword evidence="1 3" id="KW-0032">Aminotransferase</keyword>
<protein>
    <recommendedName>
        <fullName evidence="1">Aminotransferase</fullName>
        <ecNumber evidence="1">2.6.1.-</ecNumber>
    </recommendedName>
</protein>
<reference evidence="3" key="1">
    <citation type="submission" date="2020-04" db="EMBL/GenBank/DDBJ databases">
        <title>Deep metagenomics examines the oral microbiome during advanced dental caries in children, revealing novel taxa and co-occurrences with host molecules.</title>
        <authorList>
            <person name="Baker J.L."/>
            <person name="Morton J.T."/>
            <person name="Dinis M."/>
            <person name="Alvarez R."/>
            <person name="Tran N.C."/>
            <person name="Knight R."/>
            <person name="Edlund A."/>
        </authorList>
    </citation>
    <scope>NUCLEOTIDE SEQUENCE</scope>
    <source>
        <strain evidence="3">JCVI_38_bin.5</strain>
    </source>
</reference>
<dbReference type="InterPro" id="IPR015422">
    <property type="entry name" value="PyrdxlP-dep_Trfase_small"/>
</dbReference>
<comment type="caution">
    <text evidence="3">The sequence shown here is derived from an EMBL/GenBank/DDBJ whole genome shotgun (WGS) entry which is preliminary data.</text>
</comment>
<dbReference type="InterPro" id="IPR015421">
    <property type="entry name" value="PyrdxlP-dep_Trfase_major"/>
</dbReference>
<dbReference type="InterPro" id="IPR004839">
    <property type="entry name" value="Aminotransferase_I/II_large"/>
</dbReference>
<dbReference type="InterPro" id="IPR015424">
    <property type="entry name" value="PyrdxlP-dep_Trfase"/>
</dbReference>
<dbReference type="CDD" id="cd00609">
    <property type="entry name" value="AAT_like"/>
    <property type="match status" value="1"/>
</dbReference>
<dbReference type="GO" id="GO:0030170">
    <property type="term" value="F:pyridoxal phosphate binding"/>
    <property type="evidence" value="ECO:0007669"/>
    <property type="project" value="InterPro"/>
</dbReference>
<keyword evidence="1" id="KW-0808">Transferase</keyword>
<dbReference type="NCBIfam" id="NF005305">
    <property type="entry name" value="PRK06836.1"/>
    <property type="match status" value="1"/>
</dbReference>
<feature type="domain" description="Aminotransferase class I/classII large" evidence="2">
    <location>
        <begin position="35"/>
        <end position="373"/>
    </location>
</feature>
<dbReference type="SUPFAM" id="SSF53383">
    <property type="entry name" value="PLP-dependent transferases"/>
    <property type="match status" value="1"/>
</dbReference>
<dbReference type="PANTHER" id="PTHR42691">
    <property type="entry name" value="ASPARTATE AMINOTRANSFERASE YHDR-RELATED"/>
    <property type="match status" value="1"/>
</dbReference>
<gene>
    <name evidence="3" type="ORF">HXK26_04290</name>
</gene>
<evidence type="ECO:0000313" key="4">
    <source>
        <dbReference type="Proteomes" id="UP000698335"/>
    </source>
</evidence>
<dbReference type="InterPro" id="IPR004838">
    <property type="entry name" value="NHTrfase_class1_PyrdxlP-BS"/>
</dbReference>
<dbReference type="EMBL" id="JABZGW010000161">
    <property type="protein sequence ID" value="MBF4807896.1"/>
    <property type="molecule type" value="Genomic_DNA"/>
</dbReference>
<comment type="similarity">
    <text evidence="1">Belongs to the class-I pyridoxal-phosphate-dependent aminotransferase family.</text>
</comment>
<evidence type="ECO:0000256" key="1">
    <source>
        <dbReference type="RuleBase" id="RU000481"/>
    </source>
</evidence>
<dbReference type="AlphaFoldDB" id="A0A930VWJ2"/>
<dbReference type="PROSITE" id="PS00105">
    <property type="entry name" value="AA_TRANSFER_CLASS_1"/>
    <property type="match status" value="1"/>
</dbReference>
<accession>A0A930VWJ2</accession>
<dbReference type="Pfam" id="PF00155">
    <property type="entry name" value="Aminotran_1_2"/>
    <property type="match status" value="1"/>
</dbReference>
<evidence type="ECO:0000259" key="2">
    <source>
        <dbReference type="Pfam" id="PF00155"/>
    </source>
</evidence>
<organism evidence="3 4">
    <name type="scientific">Lancefieldella rimae</name>
    <dbReference type="NCBI Taxonomy" id="1383"/>
    <lineage>
        <taxon>Bacteria</taxon>
        <taxon>Bacillati</taxon>
        <taxon>Actinomycetota</taxon>
        <taxon>Coriobacteriia</taxon>
        <taxon>Coriobacteriales</taxon>
        <taxon>Atopobiaceae</taxon>
        <taxon>Lancefieldella</taxon>
    </lineage>
</organism>
<evidence type="ECO:0000313" key="3">
    <source>
        <dbReference type="EMBL" id="MBF4807896.1"/>
    </source>
</evidence>
<dbReference type="Gene3D" id="3.90.1150.10">
    <property type="entry name" value="Aspartate Aminotransferase, domain 1"/>
    <property type="match status" value="2"/>
</dbReference>
<dbReference type="PANTHER" id="PTHR42691:SF1">
    <property type="entry name" value="ASPARTATE AMINOTRANSFERASE YHDR-RELATED"/>
    <property type="match status" value="1"/>
</dbReference>
<dbReference type="Gene3D" id="3.40.640.10">
    <property type="entry name" value="Type I PLP-dependent aspartate aminotransferase-like (Major domain)"/>
    <property type="match status" value="1"/>
</dbReference>
<dbReference type="GO" id="GO:0008483">
    <property type="term" value="F:transaminase activity"/>
    <property type="evidence" value="ECO:0007669"/>
    <property type="project" value="UniProtKB-KW"/>
</dbReference>
<name>A0A930VWJ2_9ACTN</name>